<evidence type="ECO:0000256" key="1">
    <source>
        <dbReference type="ARBA" id="ARBA00007409"/>
    </source>
</evidence>
<dbReference type="AlphaFoldDB" id="A0AAV2H5I8"/>
<dbReference type="GO" id="GO:0006749">
    <property type="term" value="P:glutathione metabolic process"/>
    <property type="evidence" value="ECO:0007669"/>
    <property type="project" value="TreeGrafter"/>
</dbReference>
<dbReference type="Gene3D" id="1.20.1050.10">
    <property type="match status" value="1"/>
</dbReference>
<dbReference type="SUPFAM" id="SSF52833">
    <property type="entry name" value="Thioredoxin-like"/>
    <property type="match status" value="1"/>
</dbReference>
<dbReference type="PANTHER" id="PTHR11571">
    <property type="entry name" value="GLUTATHIONE S-TRANSFERASE"/>
    <property type="match status" value="1"/>
</dbReference>
<evidence type="ECO:0000313" key="7">
    <source>
        <dbReference type="Proteomes" id="UP001497497"/>
    </source>
</evidence>
<protein>
    <recommendedName>
        <fullName evidence="8">Glutathione S-transferase</fullName>
    </recommendedName>
</protein>
<dbReference type="Pfam" id="PF02798">
    <property type="entry name" value="GST_N"/>
    <property type="match status" value="1"/>
</dbReference>
<feature type="domain" description="GST C-terminal" evidence="5">
    <location>
        <begin position="145"/>
        <end position="272"/>
    </location>
</feature>
<evidence type="ECO:0000313" key="6">
    <source>
        <dbReference type="EMBL" id="CAL1528870.1"/>
    </source>
</evidence>
<organism evidence="6 7">
    <name type="scientific">Lymnaea stagnalis</name>
    <name type="common">Great pond snail</name>
    <name type="synonym">Helix stagnalis</name>
    <dbReference type="NCBI Taxonomy" id="6523"/>
    <lineage>
        <taxon>Eukaryota</taxon>
        <taxon>Metazoa</taxon>
        <taxon>Spiralia</taxon>
        <taxon>Lophotrochozoa</taxon>
        <taxon>Mollusca</taxon>
        <taxon>Gastropoda</taxon>
        <taxon>Heterobranchia</taxon>
        <taxon>Euthyneura</taxon>
        <taxon>Panpulmonata</taxon>
        <taxon>Hygrophila</taxon>
        <taxon>Lymnaeoidea</taxon>
        <taxon>Lymnaeidae</taxon>
        <taxon>Lymnaea</taxon>
    </lineage>
</organism>
<keyword evidence="2" id="KW-0273">Eye lens protein</keyword>
<dbReference type="SFLD" id="SFLDG00363">
    <property type="entry name" value="AMPS_(cytGST):_Alpha-__Mu-__Pi"/>
    <property type="match status" value="1"/>
</dbReference>
<dbReference type="FunFam" id="1.20.1050.10:FF:000030">
    <property type="entry name" value="Glutathione S-transferase S1"/>
    <property type="match status" value="1"/>
</dbReference>
<dbReference type="InterPro" id="IPR040079">
    <property type="entry name" value="Glutathione_S-Trfase"/>
</dbReference>
<dbReference type="CDD" id="cd03192">
    <property type="entry name" value="GST_C_Sigma_like"/>
    <property type="match status" value="1"/>
</dbReference>
<dbReference type="PROSITE" id="PS50404">
    <property type="entry name" value="GST_NTER"/>
    <property type="match status" value="1"/>
</dbReference>
<gene>
    <name evidence="6" type="ORF">GSLYS_00003040001</name>
</gene>
<comment type="similarity">
    <text evidence="1">Belongs to the GST superfamily.</text>
</comment>
<name>A0AAV2H5I8_LYMST</name>
<dbReference type="Gene3D" id="3.40.30.10">
    <property type="entry name" value="Glutaredoxin"/>
    <property type="match status" value="1"/>
</dbReference>
<dbReference type="SFLD" id="SFLDS00019">
    <property type="entry name" value="Glutathione_Transferase_(cytos"/>
    <property type="match status" value="1"/>
</dbReference>
<evidence type="ECO:0000256" key="2">
    <source>
        <dbReference type="ARBA" id="ARBA00022613"/>
    </source>
</evidence>
<dbReference type="Pfam" id="PF14497">
    <property type="entry name" value="GST_C_3"/>
    <property type="match status" value="1"/>
</dbReference>
<keyword evidence="7" id="KW-1185">Reference proteome</keyword>
<dbReference type="SFLD" id="SFLDG01205">
    <property type="entry name" value="AMPS.1"/>
    <property type="match status" value="1"/>
</dbReference>
<dbReference type="PROSITE" id="PS50405">
    <property type="entry name" value="GST_CTER"/>
    <property type="match status" value="1"/>
</dbReference>
<accession>A0AAV2H5I8</accession>
<dbReference type="Proteomes" id="UP001497497">
    <property type="component" value="Unassembled WGS sequence"/>
</dbReference>
<proteinExistence type="inferred from homology"/>
<evidence type="ECO:0008006" key="8">
    <source>
        <dbReference type="Google" id="ProtNLM"/>
    </source>
</evidence>
<dbReference type="FunFam" id="3.40.30.10:FF:000035">
    <property type="entry name" value="hematopoietic prostaglandin D synthase"/>
    <property type="match status" value="1"/>
</dbReference>
<dbReference type="InterPro" id="IPR036249">
    <property type="entry name" value="Thioredoxin-like_sf"/>
</dbReference>
<comment type="caution">
    <text evidence="6">The sequence shown here is derived from an EMBL/GenBank/DDBJ whole genome shotgun (WGS) entry which is preliminary data.</text>
</comment>
<evidence type="ECO:0000259" key="4">
    <source>
        <dbReference type="PROSITE" id="PS50404"/>
    </source>
</evidence>
<dbReference type="PANTHER" id="PTHR11571:SF150">
    <property type="entry name" value="GLUTATHIONE S-TRANSFERASE"/>
    <property type="match status" value="1"/>
</dbReference>
<dbReference type="InterPro" id="IPR036282">
    <property type="entry name" value="Glutathione-S-Trfase_C_sf"/>
</dbReference>
<reference evidence="6 7" key="1">
    <citation type="submission" date="2024-04" db="EMBL/GenBank/DDBJ databases">
        <authorList>
            <consortium name="Genoscope - CEA"/>
            <person name="William W."/>
        </authorList>
    </citation>
    <scope>NUCLEOTIDE SEQUENCE [LARGE SCALE GENOMIC DNA]</scope>
</reference>
<dbReference type="InterPro" id="IPR004045">
    <property type="entry name" value="Glutathione_S-Trfase_N"/>
</dbReference>
<dbReference type="CDD" id="cd03039">
    <property type="entry name" value="GST_N_Sigma_like"/>
    <property type="match status" value="1"/>
</dbReference>
<dbReference type="InterPro" id="IPR010987">
    <property type="entry name" value="Glutathione-S-Trfase_C-like"/>
</dbReference>
<comment type="function">
    <text evidence="3">S-crystallins are structural components of squids and octopi eye lens. Contains relatively little if any GST activity.</text>
</comment>
<dbReference type="InterPro" id="IPR050213">
    <property type="entry name" value="GST_superfamily"/>
</dbReference>
<dbReference type="GO" id="GO:0005212">
    <property type="term" value="F:structural constituent of eye lens"/>
    <property type="evidence" value="ECO:0007669"/>
    <property type="project" value="UniProtKB-KW"/>
</dbReference>
<dbReference type="SUPFAM" id="SSF47616">
    <property type="entry name" value="GST C-terminal domain-like"/>
    <property type="match status" value="1"/>
</dbReference>
<dbReference type="InterPro" id="IPR004046">
    <property type="entry name" value="GST_C"/>
</dbReference>
<evidence type="ECO:0000256" key="3">
    <source>
        <dbReference type="ARBA" id="ARBA00049616"/>
    </source>
</evidence>
<feature type="domain" description="GST N-terminal" evidence="4">
    <location>
        <begin position="66"/>
        <end position="143"/>
    </location>
</feature>
<dbReference type="EMBL" id="CAXITT010000039">
    <property type="protein sequence ID" value="CAL1528870.1"/>
    <property type="molecule type" value="Genomic_DNA"/>
</dbReference>
<dbReference type="GO" id="GO:0004364">
    <property type="term" value="F:glutathione transferase activity"/>
    <property type="evidence" value="ECO:0007669"/>
    <property type="project" value="TreeGrafter"/>
</dbReference>
<evidence type="ECO:0000259" key="5">
    <source>
        <dbReference type="PROSITE" id="PS50405"/>
    </source>
</evidence>
<sequence length="272" mass="30534">MGIPSGLLVKQLSVTTGQQRVVFVLLRGPSHYSLTHPPLTVLAAIIANLTTCSTVSLTTRAKMLGNKLRLIYFDIRSRAEVSRLLLAAAGQEYEDVRISHEEWADEKPKTPFGQVPVLEVNGKKYAQSVAIVTYLAREFGLYGQTNLDGLEIDQIVQLNQDFRNKAVTALREPDETRKAELLQNVKEVEGPKYLGFLEKLLKESGTGYFVGESLTLADISTYDNVYAFSVRGPLWSWPDPDSKYPLLQENYNRVENVERIKAYLANRKPADL</sequence>